<proteinExistence type="predicted"/>
<reference evidence="1 2" key="1">
    <citation type="submission" date="2021-04" db="EMBL/GenBank/DDBJ databases">
        <title>Molecular and phenotypic characterization and identification of bacterial isolates recovered from the Anatolian ground squirrels (Spermophilus xanthoprymnus) and which have the potential to form a new species in the Campylobacter genus.</title>
        <authorList>
            <person name="Aydin F."/>
            <person name="Abay S."/>
            <person name="Kayman T."/>
            <person name="Karakaya E."/>
            <person name="Mustak H.K."/>
            <person name="Mustak I.B."/>
            <person name="Bilgin N."/>
            <person name="Duzler A."/>
            <person name="Sahin O."/>
            <person name="Guran O."/>
            <person name="Saticioglu I.B."/>
        </authorList>
    </citation>
    <scope>NUCLEOTIDE SEQUENCE [LARGE SCALE GENOMIC DNA]</scope>
    <source>
        <strain evidence="2">faydin-G24</strain>
    </source>
</reference>
<organism evidence="1 2">
    <name type="scientific">Campylobacter anatolicus</name>
    <dbReference type="NCBI Taxonomy" id="2829105"/>
    <lineage>
        <taxon>Bacteria</taxon>
        <taxon>Pseudomonadati</taxon>
        <taxon>Campylobacterota</taxon>
        <taxon>Epsilonproteobacteria</taxon>
        <taxon>Campylobacterales</taxon>
        <taxon>Campylobacteraceae</taxon>
        <taxon>Campylobacter</taxon>
    </lineage>
</organism>
<protein>
    <submittedName>
        <fullName evidence="1">Uncharacterized protein</fullName>
    </submittedName>
</protein>
<accession>A0ABS5HJY7</accession>
<keyword evidence="2" id="KW-1185">Reference proteome</keyword>
<dbReference type="EMBL" id="JAGSSW010000009">
    <property type="protein sequence ID" value="MBR8464591.1"/>
    <property type="molecule type" value="Genomic_DNA"/>
</dbReference>
<dbReference type="Proteomes" id="UP000682951">
    <property type="component" value="Unassembled WGS sequence"/>
</dbReference>
<gene>
    <name evidence="1" type="ORF">KDD93_08470</name>
</gene>
<evidence type="ECO:0000313" key="1">
    <source>
        <dbReference type="EMBL" id="MBR8464591.1"/>
    </source>
</evidence>
<name>A0ABS5HJY7_9BACT</name>
<comment type="caution">
    <text evidence="1">The sequence shown here is derived from an EMBL/GenBank/DDBJ whole genome shotgun (WGS) entry which is preliminary data.</text>
</comment>
<sequence length="112" mass="13146">MAAKYAKFYKKAIPLRCNSNLVLNDLLNVGDNLLYRYAVNDTKKTWVSKFNTQELKKYADETRKMNLAQICQDSEAMAMLDNNITMDQVFYTQDGRLLFNYQINKLDCINKR</sequence>
<evidence type="ECO:0000313" key="2">
    <source>
        <dbReference type="Proteomes" id="UP000682951"/>
    </source>
</evidence>